<keyword evidence="1" id="KW-1133">Transmembrane helix</keyword>
<dbReference type="PROSITE" id="PS50887">
    <property type="entry name" value="GGDEF"/>
    <property type="match status" value="1"/>
</dbReference>
<evidence type="ECO:0000259" key="4">
    <source>
        <dbReference type="PROSITE" id="PS50887"/>
    </source>
</evidence>
<dbReference type="PANTHER" id="PTHR44757">
    <property type="entry name" value="DIGUANYLATE CYCLASE DGCP"/>
    <property type="match status" value="1"/>
</dbReference>
<dbReference type="RefSeq" id="WP_058290781.1">
    <property type="nucleotide sequence ID" value="NZ_CYSD01000039.1"/>
</dbReference>
<keyword evidence="6" id="KW-1185">Reference proteome</keyword>
<evidence type="ECO:0000259" key="2">
    <source>
        <dbReference type="PROSITE" id="PS50883"/>
    </source>
</evidence>
<dbReference type="CDD" id="cd01949">
    <property type="entry name" value="GGDEF"/>
    <property type="match status" value="1"/>
</dbReference>
<dbReference type="InterPro" id="IPR043128">
    <property type="entry name" value="Rev_trsase/Diguanyl_cyclase"/>
</dbReference>
<protein>
    <submittedName>
        <fullName evidence="5">Cyclic di-GMP phosphodiesterase Gmr</fullName>
        <ecNumber evidence="5">3.1.4.52</ecNumber>
    </submittedName>
</protein>
<dbReference type="InterPro" id="IPR029787">
    <property type="entry name" value="Nucleotide_cyclase"/>
</dbReference>
<keyword evidence="1" id="KW-0472">Membrane</keyword>
<name>A0A0P1GFC1_9RHOB</name>
<dbReference type="PROSITE" id="PS50883">
    <property type="entry name" value="EAL"/>
    <property type="match status" value="1"/>
</dbReference>
<evidence type="ECO:0000259" key="3">
    <source>
        <dbReference type="PROSITE" id="PS50885"/>
    </source>
</evidence>
<dbReference type="Pfam" id="PF00990">
    <property type="entry name" value="GGDEF"/>
    <property type="match status" value="1"/>
</dbReference>
<dbReference type="Gene3D" id="3.30.70.270">
    <property type="match status" value="1"/>
</dbReference>
<dbReference type="Proteomes" id="UP000052022">
    <property type="component" value="Unassembled WGS sequence"/>
</dbReference>
<proteinExistence type="predicted"/>
<dbReference type="EC" id="3.1.4.52" evidence="5"/>
<dbReference type="SMART" id="SM00052">
    <property type="entry name" value="EAL"/>
    <property type="match status" value="1"/>
</dbReference>
<organism evidence="5 6">
    <name type="scientific">Tritonibacter multivorans</name>
    <dbReference type="NCBI Taxonomy" id="928856"/>
    <lineage>
        <taxon>Bacteria</taxon>
        <taxon>Pseudomonadati</taxon>
        <taxon>Pseudomonadota</taxon>
        <taxon>Alphaproteobacteria</taxon>
        <taxon>Rhodobacterales</taxon>
        <taxon>Paracoccaceae</taxon>
        <taxon>Tritonibacter</taxon>
    </lineage>
</organism>
<feature type="domain" description="GGDEF" evidence="4">
    <location>
        <begin position="294"/>
        <end position="426"/>
    </location>
</feature>
<dbReference type="SUPFAM" id="SSF55073">
    <property type="entry name" value="Nucleotide cyclase"/>
    <property type="match status" value="1"/>
</dbReference>
<dbReference type="SUPFAM" id="SSF141868">
    <property type="entry name" value="EAL domain-like"/>
    <property type="match status" value="1"/>
</dbReference>
<keyword evidence="1" id="KW-0812">Transmembrane</keyword>
<dbReference type="FunFam" id="3.30.70.270:FF:000001">
    <property type="entry name" value="Diguanylate cyclase domain protein"/>
    <property type="match status" value="1"/>
</dbReference>
<dbReference type="InterPro" id="IPR052155">
    <property type="entry name" value="Biofilm_reg_signaling"/>
</dbReference>
<dbReference type="NCBIfam" id="TIGR00254">
    <property type="entry name" value="GGDEF"/>
    <property type="match status" value="1"/>
</dbReference>
<dbReference type="SMART" id="SM00304">
    <property type="entry name" value="HAMP"/>
    <property type="match status" value="2"/>
</dbReference>
<dbReference type="SMART" id="SM00267">
    <property type="entry name" value="GGDEF"/>
    <property type="match status" value="1"/>
</dbReference>
<dbReference type="Pfam" id="PF00672">
    <property type="entry name" value="HAMP"/>
    <property type="match status" value="1"/>
</dbReference>
<dbReference type="CDD" id="cd06225">
    <property type="entry name" value="HAMP"/>
    <property type="match status" value="1"/>
</dbReference>
<dbReference type="CDD" id="cd01948">
    <property type="entry name" value="EAL"/>
    <property type="match status" value="1"/>
</dbReference>
<sequence length="702" mass="77398">MSIRSKILQPSIALICVGLLTVAWISLSSLNANQKVLSRYDEVYFETKVFEAIRADLTALQAFGDEVLAFNQVIAPHRINSEFSTYVERIGHRISDLTSVTSEAADPAEIGRLRRAFSTWTQALEKALGIVPSQFVPSRPHLDILAQTVQAEVAMMHERALADAAAFGTRSRAGLVSNLTVAAVMMVVLLASVGGFALRRSFWLANAMRSLAVAMERIREGRFDTRPDHAERRDELGEISRGVMAFSQNLLSLTEAKERIEYMALNDALTGLANRTKLTSFLTWLMDPETDQGAIFAVMHLDLDRFKEVNDTQGHAAGDAVLARVGKVLSRNIRKTDLAARVGGDEFVLVLRDTSEQADVEALAERVIEEVSQPFEFSGESLRVGASIGIAFSNTAADPEEVMSNADIALYLAKGAGRGCQRVFTEQTGSEYADRKRLLKDLRLALVNGQVRPFFQPQVDGITNKIVGAEALVRWLHPERGVLSPAQFLDLAHENGLGDLLTEVVINASILALKTWRESGWDVPVVSLNFTARQLRNPDIMEALHLHVEEAGLHPSDIAIEVLETVLFGDENDGAFANLMSMQKHGFRVELDDFGTGHASISTLRKLKVDRVKVDRSFVTGASENPEQEQLLGALIDLCAKLDIECLTEGVETETDKSLLLSLGCRYFQGYAYARPMEVDAFGAWMDQWHETQALQAKAVRS</sequence>
<dbReference type="GO" id="GO:0007165">
    <property type="term" value="P:signal transduction"/>
    <property type="evidence" value="ECO:0007669"/>
    <property type="project" value="InterPro"/>
</dbReference>
<dbReference type="GO" id="GO:0071111">
    <property type="term" value="F:cyclic-guanylate-specific phosphodiesterase activity"/>
    <property type="evidence" value="ECO:0007669"/>
    <property type="project" value="UniProtKB-EC"/>
</dbReference>
<feature type="domain" description="HAMP" evidence="3">
    <location>
        <begin position="202"/>
        <end position="255"/>
    </location>
</feature>
<dbReference type="SUPFAM" id="SSF158472">
    <property type="entry name" value="HAMP domain-like"/>
    <property type="match status" value="1"/>
</dbReference>
<dbReference type="EMBL" id="CYSD01000039">
    <property type="protein sequence ID" value="CUH80154.1"/>
    <property type="molecule type" value="Genomic_DNA"/>
</dbReference>
<evidence type="ECO:0000256" key="1">
    <source>
        <dbReference type="SAM" id="Phobius"/>
    </source>
</evidence>
<dbReference type="STRING" id="928856.SAMN04488049_10428"/>
<dbReference type="GO" id="GO:0016020">
    <property type="term" value="C:membrane"/>
    <property type="evidence" value="ECO:0007669"/>
    <property type="project" value="InterPro"/>
</dbReference>
<dbReference type="Gene3D" id="6.10.340.10">
    <property type="match status" value="1"/>
</dbReference>
<dbReference type="PROSITE" id="PS50885">
    <property type="entry name" value="HAMP"/>
    <property type="match status" value="1"/>
</dbReference>
<evidence type="ECO:0000313" key="6">
    <source>
        <dbReference type="Proteomes" id="UP000052022"/>
    </source>
</evidence>
<accession>A0A0P1GFC1</accession>
<gene>
    <name evidence="5" type="primary">gmr_7</name>
    <name evidence="5" type="ORF">TRM7557_02746</name>
</gene>
<dbReference type="InterPro" id="IPR035919">
    <property type="entry name" value="EAL_sf"/>
</dbReference>
<dbReference type="Gene3D" id="3.20.20.450">
    <property type="entry name" value="EAL domain"/>
    <property type="match status" value="1"/>
</dbReference>
<dbReference type="PANTHER" id="PTHR44757:SF2">
    <property type="entry name" value="BIOFILM ARCHITECTURE MAINTENANCE PROTEIN MBAA"/>
    <property type="match status" value="1"/>
</dbReference>
<evidence type="ECO:0000313" key="5">
    <source>
        <dbReference type="EMBL" id="CUH80154.1"/>
    </source>
</evidence>
<dbReference type="InterPro" id="IPR003660">
    <property type="entry name" value="HAMP_dom"/>
</dbReference>
<dbReference type="InterPro" id="IPR000160">
    <property type="entry name" value="GGDEF_dom"/>
</dbReference>
<dbReference type="AlphaFoldDB" id="A0A0P1GFC1"/>
<feature type="transmembrane region" description="Helical" evidence="1">
    <location>
        <begin position="179"/>
        <end position="198"/>
    </location>
</feature>
<keyword evidence="5" id="KW-0378">Hydrolase</keyword>
<feature type="domain" description="EAL" evidence="2">
    <location>
        <begin position="435"/>
        <end position="690"/>
    </location>
</feature>
<dbReference type="InterPro" id="IPR001633">
    <property type="entry name" value="EAL_dom"/>
</dbReference>
<reference evidence="5 6" key="1">
    <citation type="submission" date="2015-09" db="EMBL/GenBank/DDBJ databases">
        <authorList>
            <consortium name="Swine Surveillance"/>
        </authorList>
    </citation>
    <scope>NUCLEOTIDE SEQUENCE [LARGE SCALE GENOMIC DNA]</scope>
    <source>
        <strain evidence="5 6">CECT 7557</strain>
    </source>
</reference>
<dbReference type="Pfam" id="PF00563">
    <property type="entry name" value="EAL"/>
    <property type="match status" value="1"/>
</dbReference>